<sequence>GTEFKNPTTEKSSMNFLISLTSEKWQARLAEAYKSYYGKDWENTGEFDNISYEWIYNFLMNCTFVSKDSTIAADVANGAAGSAGLFVFSKLRSVDATNMTVVANDGIEGFAGLMYPIYSMVAANAKYPYTACLYINYLLSPEGYGNIFGSQMGTYSVNTSIGISDNAKSYGDQPLSFWQDCLVFEDAEQVQNVYFEASDKITQWCAAKQ</sequence>
<dbReference type="EMBL" id="KC246843">
    <property type="protein sequence ID" value="AHF25626.1"/>
    <property type="molecule type" value="Genomic_DNA"/>
</dbReference>
<name>W0FL20_9BACT</name>
<evidence type="ECO:0000313" key="1">
    <source>
        <dbReference type="EMBL" id="AHF25626.1"/>
    </source>
</evidence>
<organism evidence="1">
    <name type="scientific">uncultured bacterium Contigcl_23</name>
    <dbReference type="NCBI Taxonomy" id="1393667"/>
    <lineage>
        <taxon>Bacteria</taxon>
        <taxon>environmental samples</taxon>
    </lineage>
</organism>
<accession>W0FL20</accession>
<proteinExistence type="predicted"/>
<reference evidence="1" key="1">
    <citation type="journal article" date="2013" name="PLoS ONE">
        <title>Metagenomic insights into the carbohydrate-active enzymes carried by the microorganisms adhering to solid digesta in the rumen of cows.</title>
        <authorList>
            <person name="Wang L."/>
            <person name="Hatem A."/>
            <person name="Catalyurek U.V."/>
            <person name="Morrison M."/>
            <person name="Yu Z."/>
        </authorList>
    </citation>
    <scope>NUCLEOTIDE SEQUENCE</scope>
</reference>
<dbReference type="SUPFAM" id="SSF53850">
    <property type="entry name" value="Periplasmic binding protein-like II"/>
    <property type="match status" value="1"/>
</dbReference>
<feature type="non-terminal residue" evidence="1">
    <location>
        <position position="1"/>
    </location>
</feature>
<protein>
    <submittedName>
        <fullName evidence="1">Putative ABC transporter periplasmic solute-binding protein</fullName>
    </submittedName>
</protein>
<dbReference type="AlphaFoldDB" id="W0FL20"/>